<dbReference type="Proteomes" id="UP001501005">
    <property type="component" value="Unassembled WGS sequence"/>
</dbReference>
<evidence type="ECO:0000313" key="2">
    <source>
        <dbReference type="Proteomes" id="UP001501005"/>
    </source>
</evidence>
<proteinExistence type="predicted"/>
<comment type="caution">
    <text evidence="1">The sequence shown here is derived from an EMBL/GenBank/DDBJ whole genome shotgun (WGS) entry which is preliminary data.</text>
</comment>
<reference evidence="1 2" key="1">
    <citation type="journal article" date="2019" name="Int. J. Syst. Evol. Microbiol.">
        <title>The Global Catalogue of Microorganisms (GCM) 10K type strain sequencing project: providing services to taxonomists for standard genome sequencing and annotation.</title>
        <authorList>
            <consortium name="The Broad Institute Genomics Platform"/>
            <consortium name="The Broad Institute Genome Sequencing Center for Infectious Disease"/>
            <person name="Wu L."/>
            <person name="Ma J."/>
        </authorList>
    </citation>
    <scope>NUCLEOTIDE SEQUENCE [LARGE SCALE GENOMIC DNA]</scope>
    <source>
        <strain evidence="1 2">JCM 10673</strain>
    </source>
</reference>
<protein>
    <submittedName>
        <fullName evidence="1">Uncharacterized protein</fullName>
    </submittedName>
</protein>
<keyword evidence="2" id="KW-1185">Reference proteome</keyword>
<organism evidence="1 2">
    <name type="scientific">Streptomyces thermoalcalitolerans</name>
    <dbReference type="NCBI Taxonomy" id="65605"/>
    <lineage>
        <taxon>Bacteria</taxon>
        <taxon>Bacillati</taxon>
        <taxon>Actinomycetota</taxon>
        <taxon>Actinomycetes</taxon>
        <taxon>Kitasatosporales</taxon>
        <taxon>Streptomycetaceae</taxon>
        <taxon>Streptomyces</taxon>
    </lineage>
</organism>
<name>A0ABN1NLA7_9ACTN</name>
<gene>
    <name evidence="1" type="ORF">GCM10009549_23220</name>
</gene>
<sequence>MPSLAGSLADPSLWPRDAAGTGLLLVVRGRQACALARPEEWRTVREVLAEAGKRTPELRMPAEPVAP</sequence>
<evidence type="ECO:0000313" key="1">
    <source>
        <dbReference type="EMBL" id="GAA0911731.1"/>
    </source>
</evidence>
<dbReference type="EMBL" id="BAAAHG010000014">
    <property type="protein sequence ID" value="GAA0911731.1"/>
    <property type="molecule type" value="Genomic_DNA"/>
</dbReference>
<accession>A0ABN1NLA7</accession>